<organism evidence="4 5">
    <name type="scientific">Rhizoctonia solani</name>
    <dbReference type="NCBI Taxonomy" id="456999"/>
    <lineage>
        <taxon>Eukaryota</taxon>
        <taxon>Fungi</taxon>
        <taxon>Dikarya</taxon>
        <taxon>Basidiomycota</taxon>
        <taxon>Agaricomycotina</taxon>
        <taxon>Agaricomycetes</taxon>
        <taxon>Cantharellales</taxon>
        <taxon>Ceratobasidiaceae</taxon>
        <taxon>Rhizoctonia</taxon>
    </lineage>
</organism>
<dbReference type="GO" id="GO:0005975">
    <property type="term" value="P:carbohydrate metabolic process"/>
    <property type="evidence" value="ECO:0007669"/>
    <property type="project" value="InterPro"/>
</dbReference>
<dbReference type="InterPro" id="IPR035971">
    <property type="entry name" value="CBD_sf"/>
</dbReference>
<dbReference type="InterPro" id="IPR000254">
    <property type="entry name" value="CBD"/>
</dbReference>
<evidence type="ECO:0000256" key="1">
    <source>
        <dbReference type="ARBA" id="ARBA00022729"/>
    </source>
</evidence>
<proteinExistence type="predicted"/>
<evidence type="ECO:0000313" key="4">
    <source>
        <dbReference type="EMBL" id="CAE6455186.1"/>
    </source>
</evidence>
<evidence type="ECO:0000256" key="2">
    <source>
        <dbReference type="SAM" id="SignalP"/>
    </source>
</evidence>
<dbReference type="GO" id="GO:0005576">
    <property type="term" value="C:extracellular region"/>
    <property type="evidence" value="ECO:0007669"/>
    <property type="project" value="InterPro"/>
</dbReference>
<feature type="chain" id="PRO_5034149196" description="CBM1 domain-containing protein" evidence="2">
    <location>
        <begin position="20"/>
        <end position="191"/>
    </location>
</feature>
<reference evidence="4" key="1">
    <citation type="submission" date="2021-01" db="EMBL/GenBank/DDBJ databases">
        <authorList>
            <person name="Kaushik A."/>
        </authorList>
    </citation>
    <scope>NUCLEOTIDE SEQUENCE</scope>
    <source>
        <strain evidence="4">Type strain: AG8-Rh-89/</strain>
    </source>
</reference>
<feature type="domain" description="CBM1" evidence="3">
    <location>
        <begin position="29"/>
        <end position="53"/>
    </location>
</feature>
<evidence type="ECO:0000313" key="5">
    <source>
        <dbReference type="Proteomes" id="UP000663850"/>
    </source>
</evidence>
<accession>A0A8H3GKG0</accession>
<comment type="caution">
    <text evidence="4">The sequence shown here is derived from an EMBL/GenBank/DDBJ whole genome shotgun (WGS) entry which is preliminary data.</text>
</comment>
<dbReference type="EMBL" id="CAJMWZ010002387">
    <property type="protein sequence ID" value="CAE6455186.1"/>
    <property type="molecule type" value="Genomic_DNA"/>
</dbReference>
<evidence type="ECO:0000259" key="3">
    <source>
        <dbReference type="Pfam" id="PF00734"/>
    </source>
</evidence>
<keyword evidence="1 2" id="KW-0732">Signal</keyword>
<name>A0A8H3GKG0_9AGAM</name>
<feature type="signal peptide" evidence="2">
    <location>
        <begin position="1"/>
        <end position="19"/>
    </location>
</feature>
<dbReference type="SUPFAM" id="SSF57180">
    <property type="entry name" value="Cellulose-binding domain"/>
    <property type="match status" value="1"/>
</dbReference>
<dbReference type="Proteomes" id="UP000663850">
    <property type="component" value="Unassembled WGS sequence"/>
</dbReference>
<dbReference type="Pfam" id="PF00734">
    <property type="entry name" value="CBM_1"/>
    <property type="match status" value="1"/>
</dbReference>
<protein>
    <recommendedName>
        <fullName evidence="3">CBM1 domain-containing protein</fullName>
    </recommendedName>
</protein>
<dbReference type="AlphaFoldDB" id="A0A8H3GKG0"/>
<sequence length="191" mass="21194">MWPCLYLSITFAQSAFTYAQLDSDISIGEQCGGAGWSSSTTCFTGGYCRPINETALKPTRFVNRLHQPQTRPIHHRLQRQPGAIHQAHQLGHLPSRVNIMFEMSTVRDEIECLQETNNCHCLSERWTCAPNPSTTGTSIVSTSSTATLTSVSCNNYVRDEQHRRWTCAPAPSTTSETYPEVIATPTVTQTA</sequence>
<dbReference type="GO" id="GO:0030248">
    <property type="term" value="F:cellulose binding"/>
    <property type="evidence" value="ECO:0007669"/>
    <property type="project" value="InterPro"/>
</dbReference>
<gene>
    <name evidence="4" type="ORF">RDB_LOCUS44811</name>
</gene>